<proteinExistence type="predicted"/>
<keyword evidence="3" id="KW-1185">Reference proteome</keyword>
<accession>A0ABR2KCF2</accession>
<sequence length="492" mass="56604">MSKKLAAAEIEKLISQIKKIEERVDNDFVNIGKKGINIDDKVVVFLLGFSRTGKTTLYYALTGKELKVIKDKRTLRLEAVTPEENFTIINNQSSYLDAPVLKYDDKNDIIFCDCPCFSDDRNDTQDIINSFAIRRALSQAKKIKILLLITLNDIESAKGKTLRDSCEYVENLFSNQQYLDSTVALIISKVKPEYSNELLLQNVETGNHELLQNFKKRENGSNKLVFNFVSPSKEMVNNTFSGFENKNQILDFVHDCHTLNLKPTISLSLESKLIISDSIDAFGSLPDLLQQFINQIQYDSSLSDDDIDLWKERIDKLINCKIQKPKDFVDQAMNIIPSSLKYNEIYDSIMKIHQWRSFLEQICPNNELSSNNLLSHQNQAMNIIFLDISNFISERLSPIRDIINNKIKIRQDKEKEENEIQALKNEIKDKQEKTQKLIQETNELNTKADEYENYLNDQAEQNKLSDKQSVSQEKDENVLQKGNCKAGTCLLI</sequence>
<evidence type="ECO:0000313" key="3">
    <source>
        <dbReference type="Proteomes" id="UP001470230"/>
    </source>
</evidence>
<evidence type="ECO:0000256" key="1">
    <source>
        <dbReference type="SAM" id="Coils"/>
    </source>
</evidence>
<gene>
    <name evidence="2" type="ORF">M9Y10_033534</name>
</gene>
<dbReference type="Gene3D" id="3.40.50.300">
    <property type="entry name" value="P-loop containing nucleotide triphosphate hydrolases"/>
    <property type="match status" value="1"/>
</dbReference>
<comment type="caution">
    <text evidence="2">The sequence shown here is derived from an EMBL/GenBank/DDBJ whole genome shotgun (WGS) entry which is preliminary data.</text>
</comment>
<keyword evidence="1" id="KW-0175">Coiled coil</keyword>
<dbReference type="InterPro" id="IPR027417">
    <property type="entry name" value="P-loop_NTPase"/>
</dbReference>
<dbReference type="EMBL" id="JAPFFF010000005">
    <property type="protein sequence ID" value="KAK8888795.1"/>
    <property type="molecule type" value="Genomic_DNA"/>
</dbReference>
<feature type="coiled-coil region" evidence="1">
    <location>
        <begin position="399"/>
        <end position="447"/>
    </location>
</feature>
<reference evidence="2 3" key="1">
    <citation type="submission" date="2024-04" db="EMBL/GenBank/DDBJ databases">
        <title>Tritrichomonas musculus Genome.</title>
        <authorList>
            <person name="Alves-Ferreira E."/>
            <person name="Grigg M."/>
            <person name="Lorenzi H."/>
            <person name="Galac M."/>
        </authorList>
    </citation>
    <scope>NUCLEOTIDE SEQUENCE [LARGE SCALE GENOMIC DNA]</scope>
    <source>
        <strain evidence="2 3">EAF2021</strain>
    </source>
</reference>
<evidence type="ECO:0008006" key="4">
    <source>
        <dbReference type="Google" id="ProtNLM"/>
    </source>
</evidence>
<evidence type="ECO:0000313" key="2">
    <source>
        <dbReference type="EMBL" id="KAK8888795.1"/>
    </source>
</evidence>
<protein>
    <recommendedName>
        <fullName evidence="4">G domain-containing protein</fullName>
    </recommendedName>
</protein>
<organism evidence="2 3">
    <name type="scientific">Tritrichomonas musculus</name>
    <dbReference type="NCBI Taxonomy" id="1915356"/>
    <lineage>
        <taxon>Eukaryota</taxon>
        <taxon>Metamonada</taxon>
        <taxon>Parabasalia</taxon>
        <taxon>Tritrichomonadida</taxon>
        <taxon>Tritrichomonadidae</taxon>
        <taxon>Tritrichomonas</taxon>
    </lineage>
</organism>
<dbReference type="SUPFAM" id="SSF52540">
    <property type="entry name" value="P-loop containing nucleoside triphosphate hydrolases"/>
    <property type="match status" value="1"/>
</dbReference>
<dbReference type="Proteomes" id="UP001470230">
    <property type="component" value="Unassembled WGS sequence"/>
</dbReference>
<name>A0ABR2KCF2_9EUKA</name>